<organism evidence="12 13">
    <name type="scientific">Marasmius oreades</name>
    <name type="common">fairy-ring Marasmius</name>
    <dbReference type="NCBI Taxonomy" id="181124"/>
    <lineage>
        <taxon>Eukaryota</taxon>
        <taxon>Fungi</taxon>
        <taxon>Dikarya</taxon>
        <taxon>Basidiomycota</taxon>
        <taxon>Agaricomycotina</taxon>
        <taxon>Agaricomycetes</taxon>
        <taxon>Agaricomycetidae</taxon>
        <taxon>Agaricales</taxon>
        <taxon>Marasmiineae</taxon>
        <taxon>Marasmiaceae</taxon>
        <taxon>Marasmius</taxon>
    </lineage>
</organism>
<keyword evidence="11" id="KW-0472">Membrane</keyword>
<dbReference type="Proteomes" id="UP001049176">
    <property type="component" value="Chromosome 3"/>
</dbReference>
<dbReference type="OrthoDB" id="2789670at2759"/>
<reference evidence="12" key="1">
    <citation type="journal article" date="2021" name="Genome Biol. Evol.">
        <title>The assembled and annotated genome of the fairy-ring fungus Marasmius oreades.</title>
        <authorList>
            <person name="Hiltunen M."/>
            <person name="Ament-Velasquez S.L."/>
            <person name="Johannesson H."/>
        </authorList>
    </citation>
    <scope>NUCLEOTIDE SEQUENCE</scope>
    <source>
        <strain evidence="12">03SP1</strain>
    </source>
</reference>
<evidence type="ECO:0000313" key="13">
    <source>
        <dbReference type="Proteomes" id="UP001049176"/>
    </source>
</evidence>
<evidence type="ECO:0000256" key="3">
    <source>
        <dbReference type="ARBA" id="ARBA00010617"/>
    </source>
</evidence>
<name>A0A9P7S5R4_9AGAR</name>
<dbReference type="PRINTS" id="PR00463">
    <property type="entry name" value="EP450I"/>
</dbReference>
<dbReference type="PANTHER" id="PTHR46300:SF7">
    <property type="entry name" value="P450, PUTATIVE (EUROFUNG)-RELATED"/>
    <property type="match status" value="1"/>
</dbReference>
<dbReference type="Gene3D" id="1.10.630.10">
    <property type="entry name" value="Cytochrome P450"/>
    <property type="match status" value="1"/>
</dbReference>
<evidence type="ECO:0000256" key="2">
    <source>
        <dbReference type="ARBA" id="ARBA00005179"/>
    </source>
</evidence>
<dbReference type="GeneID" id="66074812"/>
<evidence type="ECO:0000256" key="4">
    <source>
        <dbReference type="ARBA" id="ARBA00022617"/>
    </source>
</evidence>
<dbReference type="InterPro" id="IPR001128">
    <property type="entry name" value="Cyt_P450"/>
</dbReference>
<dbReference type="GO" id="GO:0016705">
    <property type="term" value="F:oxidoreductase activity, acting on paired donors, with incorporation or reduction of molecular oxygen"/>
    <property type="evidence" value="ECO:0007669"/>
    <property type="project" value="InterPro"/>
</dbReference>
<keyword evidence="8 10" id="KW-0503">Monooxygenase</keyword>
<keyword evidence="13" id="KW-1185">Reference proteome</keyword>
<keyword evidence="11" id="KW-0812">Transmembrane</keyword>
<proteinExistence type="inferred from homology"/>
<keyword evidence="11" id="KW-1133">Transmembrane helix</keyword>
<keyword evidence="7 9" id="KW-0408">Iron</keyword>
<evidence type="ECO:0000256" key="11">
    <source>
        <dbReference type="SAM" id="Phobius"/>
    </source>
</evidence>
<evidence type="ECO:0000256" key="1">
    <source>
        <dbReference type="ARBA" id="ARBA00001971"/>
    </source>
</evidence>
<evidence type="ECO:0000256" key="7">
    <source>
        <dbReference type="ARBA" id="ARBA00023004"/>
    </source>
</evidence>
<accession>A0A9P7S5R4</accession>
<comment type="similarity">
    <text evidence="3 10">Belongs to the cytochrome P450 family.</text>
</comment>
<dbReference type="GO" id="GO:0005506">
    <property type="term" value="F:iron ion binding"/>
    <property type="evidence" value="ECO:0007669"/>
    <property type="project" value="InterPro"/>
</dbReference>
<gene>
    <name evidence="12" type="ORF">E1B28_005736</name>
</gene>
<protein>
    <recommendedName>
        <fullName evidence="14">Cytochrome P450</fullName>
    </recommendedName>
</protein>
<dbReference type="InterPro" id="IPR050364">
    <property type="entry name" value="Cytochrome_P450_fung"/>
</dbReference>
<dbReference type="RefSeq" id="XP_043011403.1">
    <property type="nucleotide sequence ID" value="XM_043150316.1"/>
</dbReference>
<keyword evidence="6 10" id="KW-0560">Oxidoreductase</keyword>
<dbReference type="PANTHER" id="PTHR46300">
    <property type="entry name" value="P450, PUTATIVE (EUROFUNG)-RELATED-RELATED"/>
    <property type="match status" value="1"/>
</dbReference>
<evidence type="ECO:0000256" key="8">
    <source>
        <dbReference type="ARBA" id="ARBA00023033"/>
    </source>
</evidence>
<feature type="binding site" description="axial binding residue" evidence="9">
    <location>
        <position position="444"/>
    </location>
    <ligand>
        <name>heme</name>
        <dbReference type="ChEBI" id="CHEBI:30413"/>
    </ligand>
    <ligandPart>
        <name>Fe</name>
        <dbReference type="ChEBI" id="CHEBI:18248"/>
    </ligandPart>
</feature>
<evidence type="ECO:0000313" key="12">
    <source>
        <dbReference type="EMBL" id="KAG7094933.1"/>
    </source>
</evidence>
<evidence type="ECO:0000256" key="9">
    <source>
        <dbReference type="PIRSR" id="PIRSR602401-1"/>
    </source>
</evidence>
<dbReference type="AlphaFoldDB" id="A0A9P7S5R4"/>
<dbReference type="InterPro" id="IPR036396">
    <property type="entry name" value="Cyt_P450_sf"/>
</dbReference>
<dbReference type="KEGG" id="more:E1B28_005736"/>
<dbReference type="InterPro" id="IPR017972">
    <property type="entry name" value="Cyt_P450_CS"/>
</dbReference>
<dbReference type="SUPFAM" id="SSF48264">
    <property type="entry name" value="Cytochrome P450"/>
    <property type="match status" value="1"/>
</dbReference>
<comment type="cofactor">
    <cofactor evidence="1 9">
        <name>heme</name>
        <dbReference type="ChEBI" id="CHEBI:30413"/>
    </cofactor>
</comment>
<comment type="pathway">
    <text evidence="2">Secondary metabolite biosynthesis.</text>
</comment>
<comment type="caution">
    <text evidence="12">The sequence shown here is derived from an EMBL/GenBank/DDBJ whole genome shotgun (WGS) entry which is preliminary data.</text>
</comment>
<feature type="transmembrane region" description="Helical" evidence="11">
    <location>
        <begin position="12"/>
        <end position="33"/>
    </location>
</feature>
<evidence type="ECO:0000256" key="5">
    <source>
        <dbReference type="ARBA" id="ARBA00022723"/>
    </source>
</evidence>
<evidence type="ECO:0000256" key="10">
    <source>
        <dbReference type="RuleBase" id="RU000461"/>
    </source>
</evidence>
<dbReference type="GO" id="GO:0020037">
    <property type="term" value="F:heme binding"/>
    <property type="evidence" value="ECO:0007669"/>
    <property type="project" value="InterPro"/>
</dbReference>
<evidence type="ECO:0008006" key="14">
    <source>
        <dbReference type="Google" id="ProtNLM"/>
    </source>
</evidence>
<sequence>MSVQLEEILKQLDVRVVASLTGLVLVPVFWTYITRQKDLPPGPRPSPVVGNWFSLPQNRPWMVYRDWSRYYDSDLIHLNVFGTHLIVVNSHKAAKELFDKRSAMYGDRPRMTMINELVGLYWHFGFMPQGPSWTTHRKIFSKDFNSAVVSKFCPLESKWNRIFLKNLLNDPHSFLTHIQHLASGLSLELSHGLLVQESGKPDPFINAAVQSLEGLGAAGLFGSYLVDYLPILKYVPSWFPFARFKRAADKWRQAVDVAGTVPFSVATAALAKGELGPSVLSNLLDCKEFNEDDVRRTTAAMFANGSAATVTALSSFFLAMVLHPHVQARAQKELDSLLQGRLPDFSDDVSLPYITAIVKEVLRWNPAVPMAFPHKLTSDDSYNGYFLPGGSVIVPNSWAILHDPAVYGSDVDEFNPERFLTQDGKLNPQVPDPQVAFGYGRRVCPARHLALSALFLNIATVLSAFEISQAEVLPSGEFTSGLLSYPSPFKCTIRPRSKEYEHLVASST</sequence>
<keyword evidence="4 9" id="KW-0349">Heme</keyword>
<dbReference type="Pfam" id="PF00067">
    <property type="entry name" value="p450"/>
    <property type="match status" value="1"/>
</dbReference>
<dbReference type="CDD" id="cd11065">
    <property type="entry name" value="CYP64-like"/>
    <property type="match status" value="1"/>
</dbReference>
<keyword evidence="5 9" id="KW-0479">Metal-binding</keyword>
<dbReference type="InterPro" id="IPR002401">
    <property type="entry name" value="Cyt_P450_E_grp-I"/>
</dbReference>
<dbReference type="PROSITE" id="PS00086">
    <property type="entry name" value="CYTOCHROME_P450"/>
    <property type="match status" value="1"/>
</dbReference>
<dbReference type="GO" id="GO:0004497">
    <property type="term" value="F:monooxygenase activity"/>
    <property type="evidence" value="ECO:0007669"/>
    <property type="project" value="UniProtKB-KW"/>
</dbReference>
<dbReference type="EMBL" id="CM032183">
    <property type="protein sequence ID" value="KAG7094933.1"/>
    <property type="molecule type" value="Genomic_DNA"/>
</dbReference>
<evidence type="ECO:0000256" key="6">
    <source>
        <dbReference type="ARBA" id="ARBA00023002"/>
    </source>
</evidence>